<gene>
    <name evidence="2" type="ordered locus">Msip34_1450</name>
</gene>
<dbReference type="Gene3D" id="3.40.50.150">
    <property type="entry name" value="Vaccinia Virus protein VP39"/>
    <property type="match status" value="1"/>
</dbReference>
<sequence length="239" mass="27478">MSIDDQQSWLAKPIGAYLLEREQCLFDQAVADVFGFNALQIGLPQANLLQQCRMPFMFHTDQERGEVLSDSTQLPFSANTIDLLLMPHTLDFSEDPHQTLREAERVLVAEGHLMISGFNPLSSWGVKRMLGKRQGYPWHGNFLPLLRIKDWLALLGFEIISTGMTCYAPPWVSARWLERSRFLDQAGGRWWPMRGGVYFVVARKRVLGMRVIRPNWNAARIKPRLVASPSQKIKRNRDK</sequence>
<evidence type="ECO:0000313" key="2">
    <source>
        <dbReference type="EMBL" id="ACT50695.1"/>
    </source>
</evidence>
<dbReference type="HOGENOM" id="CLU_075049_0_0_4"/>
<name>C6XDS0_METGS</name>
<dbReference type="SUPFAM" id="SSF53335">
    <property type="entry name" value="S-adenosyl-L-methionine-dependent methyltransferases"/>
    <property type="match status" value="1"/>
</dbReference>
<keyword evidence="2" id="KW-0808">Transferase</keyword>
<dbReference type="InterPro" id="IPR013216">
    <property type="entry name" value="Methyltransf_11"/>
</dbReference>
<dbReference type="RefSeq" id="WP_015830141.1">
    <property type="nucleotide sequence ID" value="NC_012969.1"/>
</dbReference>
<protein>
    <submittedName>
        <fullName evidence="2">Methyltransferase type 11</fullName>
    </submittedName>
</protein>
<dbReference type="GO" id="GO:0032259">
    <property type="term" value="P:methylation"/>
    <property type="evidence" value="ECO:0007669"/>
    <property type="project" value="UniProtKB-KW"/>
</dbReference>
<dbReference type="OrthoDB" id="6191410at2"/>
<organism evidence="2 3">
    <name type="scientific">Methylovorus glucosotrophus (strain SIP3-4)</name>
    <dbReference type="NCBI Taxonomy" id="582744"/>
    <lineage>
        <taxon>Bacteria</taxon>
        <taxon>Pseudomonadati</taxon>
        <taxon>Pseudomonadota</taxon>
        <taxon>Betaproteobacteria</taxon>
        <taxon>Nitrosomonadales</taxon>
        <taxon>Methylophilaceae</taxon>
        <taxon>Methylovorus</taxon>
    </lineage>
</organism>
<evidence type="ECO:0000259" key="1">
    <source>
        <dbReference type="Pfam" id="PF08241"/>
    </source>
</evidence>
<dbReference type="eggNOG" id="COG2226">
    <property type="taxonomic scope" value="Bacteria"/>
</dbReference>
<dbReference type="GO" id="GO:0008757">
    <property type="term" value="F:S-adenosylmethionine-dependent methyltransferase activity"/>
    <property type="evidence" value="ECO:0007669"/>
    <property type="project" value="InterPro"/>
</dbReference>
<dbReference type="Pfam" id="PF08241">
    <property type="entry name" value="Methyltransf_11"/>
    <property type="match status" value="1"/>
</dbReference>
<reference evidence="3" key="1">
    <citation type="submission" date="2009-07" db="EMBL/GenBank/DDBJ databases">
        <title>Complete sequence of chromosome of Methylovorus sp. SIP3-4.</title>
        <authorList>
            <person name="Lucas S."/>
            <person name="Copeland A."/>
            <person name="Lapidus A."/>
            <person name="Glavina del Rio T."/>
            <person name="Tice H."/>
            <person name="Bruce D."/>
            <person name="Goodwin L."/>
            <person name="Pitluck S."/>
            <person name="Clum A."/>
            <person name="Larimer F."/>
            <person name="Land M."/>
            <person name="Hauser L."/>
            <person name="Kyrpides N."/>
            <person name="Mikhailova N."/>
            <person name="Kayluzhnaya M."/>
            <person name="Chistoserdova L."/>
        </authorList>
    </citation>
    <scope>NUCLEOTIDE SEQUENCE [LARGE SCALE GENOMIC DNA]</scope>
    <source>
        <strain evidence="3">SIP3-4</strain>
    </source>
</reference>
<feature type="domain" description="Methyltransferase type 11" evidence="1">
    <location>
        <begin position="67"/>
        <end position="115"/>
    </location>
</feature>
<dbReference type="Proteomes" id="UP000002743">
    <property type="component" value="Chromosome"/>
</dbReference>
<proteinExistence type="predicted"/>
<dbReference type="KEGG" id="mei:Msip34_1450"/>
<dbReference type="EMBL" id="CP001674">
    <property type="protein sequence ID" value="ACT50695.1"/>
    <property type="molecule type" value="Genomic_DNA"/>
</dbReference>
<reference evidence="2 3" key="2">
    <citation type="journal article" date="2011" name="J. Bacteriol.">
        <title>Genomes of three methylotrophs from a single niche uncover genetic and metabolic divergence of Methylophilaceae.</title>
        <authorList>
            <person name="Lapidus A."/>
            <person name="Clum A."/>
            <person name="Labutti K."/>
            <person name="Kaluzhnaya M.G."/>
            <person name="Lim S."/>
            <person name="Beck D.A."/>
            <person name="Glavina Del Rio T."/>
            <person name="Nolan M."/>
            <person name="Mavromatis K."/>
            <person name="Huntemann M."/>
            <person name="Lucas S."/>
            <person name="Lidstrom M.E."/>
            <person name="Ivanova N."/>
            <person name="Chistoserdova L."/>
        </authorList>
    </citation>
    <scope>NUCLEOTIDE SEQUENCE [LARGE SCALE GENOMIC DNA]</scope>
    <source>
        <strain evidence="2 3">SIP3-4</strain>
    </source>
</reference>
<dbReference type="AlphaFoldDB" id="C6XDS0"/>
<accession>C6XDS0</accession>
<keyword evidence="3" id="KW-1185">Reference proteome</keyword>
<dbReference type="STRING" id="582744.Msip34_1450"/>
<dbReference type="InterPro" id="IPR029063">
    <property type="entry name" value="SAM-dependent_MTases_sf"/>
</dbReference>
<keyword evidence="2" id="KW-0489">Methyltransferase</keyword>
<evidence type="ECO:0000313" key="3">
    <source>
        <dbReference type="Proteomes" id="UP000002743"/>
    </source>
</evidence>